<evidence type="ECO:0008006" key="3">
    <source>
        <dbReference type="Google" id="ProtNLM"/>
    </source>
</evidence>
<protein>
    <recommendedName>
        <fullName evidence="3">Transposase</fullName>
    </recommendedName>
</protein>
<sequence length="88" mass="10255">MAFDEIAFNHERRRIHQMANPNKTYNPWDERLDKDDNLGMRIMCSFERVAEGLVSSETTRVVRLDANRSKDSVIRNAFLAIEGIIPFN</sequence>
<comment type="caution">
    <text evidence="1">The sequence shown here is derived from an EMBL/GenBank/DDBJ whole genome shotgun (WGS) entry which is preliminary data.</text>
</comment>
<accession>A0ABD3NRQ0</accession>
<reference evidence="1 2" key="1">
    <citation type="submission" date="2024-10" db="EMBL/GenBank/DDBJ databases">
        <title>Updated reference genomes for cyclostephanoid diatoms.</title>
        <authorList>
            <person name="Roberts W.R."/>
            <person name="Alverson A.J."/>
        </authorList>
    </citation>
    <scope>NUCLEOTIDE SEQUENCE [LARGE SCALE GENOMIC DNA]</scope>
    <source>
        <strain evidence="1 2">AJA276-08</strain>
    </source>
</reference>
<evidence type="ECO:0000313" key="1">
    <source>
        <dbReference type="EMBL" id="KAL3778572.1"/>
    </source>
</evidence>
<dbReference type="Proteomes" id="UP001530315">
    <property type="component" value="Unassembled WGS sequence"/>
</dbReference>
<keyword evidence="2" id="KW-1185">Reference proteome</keyword>
<proteinExistence type="predicted"/>
<dbReference type="AlphaFoldDB" id="A0ABD3NRQ0"/>
<dbReference type="EMBL" id="JALLAZ020001209">
    <property type="protein sequence ID" value="KAL3778572.1"/>
    <property type="molecule type" value="Genomic_DNA"/>
</dbReference>
<organism evidence="1 2">
    <name type="scientific">Stephanodiscus triporus</name>
    <dbReference type="NCBI Taxonomy" id="2934178"/>
    <lineage>
        <taxon>Eukaryota</taxon>
        <taxon>Sar</taxon>
        <taxon>Stramenopiles</taxon>
        <taxon>Ochrophyta</taxon>
        <taxon>Bacillariophyta</taxon>
        <taxon>Coscinodiscophyceae</taxon>
        <taxon>Thalassiosirophycidae</taxon>
        <taxon>Stephanodiscales</taxon>
        <taxon>Stephanodiscaceae</taxon>
        <taxon>Stephanodiscus</taxon>
    </lineage>
</organism>
<name>A0ABD3NRQ0_9STRA</name>
<gene>
    <name evidence="1" type="ORF">ACHAW5_007027</name>
</gene>
<evidence type="ECO:0000313" key="2">
    <source>
        <dbReference type="Proteomes" id="UP001530315"/>
    </source>
</evidence>